<accession>A0ABP4I0N8</accession>
<proteinExistence type="predicted"/>
<feature type="region of interest" description="Disordered" evidence="1">
    <location>
        <begin position="210"/>
        <end position="232"/>
    </location>
</feature>
<evidence type="ECO:0008006" key="4">
    <source>
        <dbReference type="Google" id="ProtNLM"/>
    </source>
</evidence>
<protein>
    <recommendedName>
        <fullName evidence="4">2'-5' RNA ligase family protein</fullName>
    </recommendedName>
</protein>
<dbReference type="Proteomes" id="UP001500282">
    <property type="component" value="Unassembled WGS sequence"/>
</dbReference>
<dbReference type="Gene3D" id="3.90.1140.10">
    <property type="entry name" value="Cyclic phosphodiesterase"/>
    <property type="match status" value="1"/>
</dbReference>
<feature type="compositionally biased region" description="Basic and acidic residues" evidence="1">
    <location>
        <begin position="223"/>
        <end position="232"/>
    </location>
</feature>
<dbReference type="EMBL" id="BAAAIH010000085">
    <property type="protein sequence ID" value="GAA1301537.1"/>
    <property type="molecule type" value="Genomic_DNA"/>
</dbReference>
<organism evidence="2 3">
    <name type="scientific">Streptomyces javensis</name>
    <dbReference type="NCBI Taxonomy" id="114698"/>
    <lineage>
        <taxon>Bacteria</taxon>
        <taxon>Bacillati</taxon>
        <taxon>Actinomycetota</taxon>
        <taxon>Actinomycetes</taxon>
        <taxon>Kitasatosporales</taxon>
        <taxon>Streptomycetaceae</taxon>
        <taxon>Streptomyces</taxon>
        <taxon>Streptomyces violaceusniger group</taxon>
    </lineage>
</organism>
<evidence type="ECO:0000313" key="3">
    <source>
        <dbReference type="Proteomes" id="UP001500282"/>
    </source>
</evidence>
<dbReference type="SUPFAM" id="SSF55144">
    <property type="entry name" value="LigT-like"/>
    <property type="match status" value="1"/>
</dbReference>
<dbReference type="InterPro" id="IPR009097">
    <property type="entry name" value="Cyclic_Pdiesterase"/>
</dbReference>
<name>A0ABP4I0N8_9ACTN</name>
<sequence>MRDNPHRYGVFLRPDPRTCAVLARLHLLMKQQYGLVSCAAFPPHATLAGNVHATVAEEELIAVLDPLLSEATSFTTYNSGIDRHGKGFAYNVHHLPDGTPNPEMVGLAVSVNAALAPVSSIQPDFLFKPFDPAEFRAHLSVASHELTLRPDLYEEIGEFLDTLAADPPKRFTAETISLFRFHSGDWNAQWWRDMTWVHVRSWRLQGAEATVSGRGSGPMTAWERPHEARVAP</sequence>
<keyword evidence="3" id="KW-1185">Reference proteome</keyword>
<evidence type="ECO:0000256" key="1">
    <source>
        <dbReference type="SAM" id="MobiDB-lite"/>
    </source>
</evidence>
<reference evidence="3" key="1">
    <citation type="journal article" date="2019" name="Int. J. Syst. Evol. Microbiol.">
        <title>The Global Catalogue of Microorganisms (GCM) 10K type strain sequencing project: providing services to taxonomists for standard genome sequencing and annotation.</title>
        <authorList>
            <consortium name="The Broad Institute Genomics Platform"/>
            <consortium name="The Broad Institute Genome Sequencing Center for Infectious Disease"/>
            <person name="Wu L."/>
            <person name="Ma J."/>
        </authorList>
    </citation>
    <scope>NUCLEOTIDE SEQUENCE [LARGE SCALE GENOMIC DNA]</scope>
    <source>
        <strain evidence="3">JCM 11448</strain>
    </source>
</reference>
<evidence type="ECO:0000313" key="2">
    <source>
        <dbReference type="EMBL" id="GAA1301537.1"/>
    </source>
</evidence>
<comment type="caution">
    <text evidence="2">The sequence shown here is derived from an EMBL/GenBank/DDBJ whole genome shotgun (WGS) entry which is preliminary data.</text>
</comment>
<gene>
    <name evidence="2" type="ORF">GCM10009579_83140</name>
</gene>